<dbReference type="OrthoDB" id="411393at2"/>
<dbReference type="EMBL" id="LR215048">
    <property type="protein sequence ID" value="VEU80953.1"/>
    <property type="molecule type" value="Genomic_DNA"/>
</dbReference>
<reference evidence="1 2" key="1">
    <citation type="submission" date="2019-01" db="EMBL/GenBank/DDBJ databases">
        <authorList>
            <consortium name="Pathogen Informatics"/>
        </authorList>
    </citation>
    <scope>NUCLEOTIDE SEQUENCE [LARGE SCALE GENOMIC DNA]</scope>
    <source>
        <strain evidence="1 2">NCTC10138</strain>
    </source>
</reference>
<protein>
    <submittedName>
        <fullName evidence="1">Uncharacterized protein</fullName>
    </submittedName>
</protein>
<evidence type="ECO:0000313" key="1">
    <source>
        <dbReference type="EMBL" id="VEU80953.1"/>
    </source>
</evidence>
<gene>
    <name evidence="1" type="ORF">NCTC10138_01341</name>
</gene>
<evidence type="ECO:0000313" key="2">
    <source>
        <dbReference type="Proteomes" id="UP000289841"/>
    </source>
</evidence>
<organism evidence="1 2">
    <name type="scientific">Haploplasma axanthum</name>
    <name type="common">Acholeplasma axanthum</name>
    <dbReference type="NCBI Taxonomy" id="29552"/>
    <lineage>
        <taxon>Bacteria</taxon>
        <taxon>Bacillati</taxon>
        <taxon>Mycoplasmatota</taxon>
        <taxon>Mollicutes</taxon>
        <taxon>Acholeplasmatales</taxon>
        <taxon>Acholeplasmataceae</taxon>
        <taxon>Haploplasma</taxon>
    </lineage>
</organism>
<dbReference type="STRING" id="1278311.GCA_000428705_00032"/>
<sequence length="115" mass="13143">MGKMSNVNVEYLRLKSLFNSVDPTKTELVDNLINEAAFMKVQLSTLQEQIKKHGAVQISSKGNQRQTEAAKYYTKLVNSYGTVIKTLNSIMGKNVIDDDDEFDKFMARIEWVTIY</sequence>
<dbReference type="Proteomes" id="UP000289841">
    <property type="component" value="Chromosome"/>
</dbReference>
<dbReference type="AlphaFoldDB" id="A0A449BER8"/>
<name>A0A449BER8_HAPAX</name>
<keyword evidence="2" id="KW-1185">Reference proteome</keyword>
<accession>A0A449BER8</accession>
<dbReference type="KEGG" id="aaxa:NCTC10138_01341"/>
<proteinExistence type="predicted"/>